<keyword evidence="1" id="KW-0472">Membrane</keyword>
<evidence type="ECO:0000313" key="2">
    <source>
        <dbReference type="EMBL" id="CCC92404.1"/>
    </source>
</evidence>
<feature type="transmembrane region" description="Helical" evidence="1">
    <location>
        <begin position="54"/>
        <end position="73"/>
    </location>
</feature>
<sequence>MKLMLSSYPFYVSSSSFFSFTFELLFFFCFRCQFLIYFCTDVPFIYPLSYGRRVFSVNLLCSVYLCIPVSLLFDCFYERLCLSFVTIVSLSSFVYLFVFLLILIFFPFCIYV</sequence>
<keyword evidence="1" id="KW-1133">Transmembrane helix</keyword>
<feature type="transmembrane region" description="Helical" evidence="1">
    <location>
        <begin position="20"/>
        <end position="42"/>
    </location>
</feature>
<proteinExistence type="predicted"/>
<name>G0USP1_TRYCI</name>
<dbReference type="EMBL" id="HE575321">
    <property type="protein sequence ID" value="CCC92404.1"/>
    <property type="molecule type" value="Genomic_DNA"/>
</dbReference>
<protein>
    <submittedName>
        <fullName evidence="2">Uncharacterized protein</fullName>
    </submittedName>
</protein>
<evidence type="ECO:0000256" key="1">
    <source>
        <dbReference type="SAM" id="Phobius"/>
    </source>
</evidence>
<dbReference type="AlphaFoldDB" id="G0USP1"/>
<keyword evidence="1" id="KW-0812">Transmembrane</keyword>
<feature type="transmembrane region" description="Helical" evidence="1">
    <location>
        <begin position="93"/>
        <end position="111"/>
    </location>
</feature>
<organism evidence="2">
    <name type="scientific">Trypanosoma congolense (strain IL3000)</name>
    <dbReference type="NCBI Taxonomy" id="1068625"/>
    <lineage>
        <taxon>Eukaryota</taxon>
        <taxon>Discoba</taxon>
        <taxon>Euglenozoa</taxon>
        <taxon>Kinetoplastea</taxon>
        <taxon>Metakinetoplastina</taxon>
        <taxon>Trypanosomatida</taxon>
        <taxon>Trypanosomatidae</taxon>
        <taxon>Trypanosoma</taxon>
        <taxon>Nannomonas</taxon>
    </lineage>
</organism>
<reference evidence="2" key="1">
    <citation type="journal article" date="2012" name="Proc. Natl. Acad. Sci. U.S.A.">
        <title>Antigenic diversity is generated by distinct evolutionary mechanisms in African trypanosome species.</title>
        <authorList>
            <person name="Jackson A.P."/>
            <person name="Berry A."/>
            <person name="Aslett M."/>
            <person name="Allison H.C."/>
            <person name="Burton P."/>
            <person name="Vavrova-Anderson J."/>
            <person name="Brown R."/>
            <person name="Browne H."/>
            <person name="Corton N."/>
            <person name="Hauser H."/>
            <person name="Gamble J."/>
            <person name="Gilderthorp R."/>
            <person name="Marcello L."/>
            <person name="McQuillan J."/>
            <person name="Otto T.D."/>
            <person name="Quail M.A."/>
            <person name="Sanders M.J."/>
            <person name="van Tonder A."/>
            <person name="Ginger M.L."/>
            <person name="Field M.C."/>
            <person name="Barry J.D."/>
            <person name="Hertz-Fowler C."/>
            <person name="Berriman M."/>
        </authorList>
    </citation>
    <scope>NUCLEOTIDE SEQUENCE</scope>
    <source>
        <strain evidence="2">IL3000</strain>
    </source>
</reference>
<gene>
    <name evidence="2" type="ORF">TCIL3000_8_6310</name>
</gene>
<accession>G0USP1</accession>